<keyword evidence="1" id="KW-0812">Transmembrane</keyword>
<dbReference type="AlphaFoldDB" id="A0A1S3BT40"/>
<dbReference type="GeneID" id="103493205"/>
<proteinExistence type="predicted"/>
<name>A0A1S3BT40_CUCME</name>
<organism evidence="2 3">
    <name type="scientific">Cucumis melo</name>
    <name type="common">Muskmelon</name>
    <dbReference type="NCBI Taxonomy" id="3656"/>
    <lineage>
        <taxon>Eukaryota</taxon>
        <taxon>Viridiplantae</taxon>
        <taxon>Streptophyta</taxon>
        <taxon>Embryophyta</taxon>
        <taxon>Tracheophyta</taxon>
        <taxon>Spermatophyta</taxon>
        <taxon>Magnoliopsida</taxon>
        <taxon>eudicotyledons</taxon>
        <taxon>Gunneridae</taxon>
        <taxon>Pentapetalae</taxon>
        <taxon>rosids</taxon>
        <taxon>fabids</taxon>
        <taxon>Cucurbitales</taxon>
        <taxon>Cucurbitaceae</taxon>
        <taxon>Benincaseae</taxon>
        <taxon>Cucumis</taxon>
    </lineage>
</organism>
<keyword evidence="1" id="KW-0472">Membrane</keyword>
<sequence length="247" mass="28372">MDFFFFDKAEKLSTPIPRCNLLQIFSKFFRVLELSFLLLSLSWIFSRLPIALRISADYFTKLFAFIATPLFGFLLCNAIIVALVAKPSQFSRPATSDQTDRIYEDLIENTGTGSDLTDSASEEVEEIVYQDKEIIAEGRVGSNYSTDCEIELKNTDLESDSGLDHSKVILRSLSEKLNRECVKTQSEKLRRSETEKCRNLEYSNDILYYQDDLSSEEFQRKIEAFIAKEKKFRREESSAIVVLHCDG</sequence>
<dbReference type="KEGG" id="cmo:103493205"/>
<evidence type="ECO:0000313" key="2">
    <source>
        <dbReference type="Proteomes" id="UP001652600"/>
    </source>
</evidence>
<keyword evidence="2" id="KW-1185">Reference proteome</keyword>
<feature type="transmembrane region" description="Helical" evidence="1">
    <location>
        <begin position="31"/>
        <end position="50"/>
    </location>
</feature>
<dbReference type="RefSeq" id="XP_008452094.2">
    <property type="nucleotide sequence ID" value="XM_008453872.3"/>
</dbReference>
<evidence type="ECO:0000313" key="3">
    <source>
        <dbReference type="RefSeq" id="XP_008452094.2"/>
    </source>
</evidence>
<dbReference type="eggNOG" id="ENOG502S18U">
    <property type="taxonomic scope" value="Eukaryota"/>
</dbReference>
<dbReference type="PANTHER" id="PTHR33640:SF3">
    <property type="entry name" value="DUF4408 DOMAIN-CONTAINING PROTEIN"/>
    <property type="match status" value="1"/>
</dbReference>
<keyword evidence="1" id="KW-1133">Transmembrane helix</keyword>
<dbReference type="Gramene" id="MELO3C016396.2.1">
    <property type="protein sequence ID" value="MELO3C016396.2.1"/>
    <property type="gene ID" value="MELO3C016396.2"/>
</dbReference>
<evidence type="ECO:0000256" key="1">
    <source>
        <dbReference type="SAM" id="Phobius"/>
    </source>
</evidence>
<dbReference type="Proteomes" id="UP001652600">
    <property type="component" value="Chromosome 7"/>
</dbReference>
<accession>A0A1S3BT40</accession>
<feature type="transmembrane region" description="Helical" evidence="1">
    <location>
        <begin position="62"/>
        <end position="85"/>
    </location>
</feature>
<gene>
    <name evidence="3" type="primary">LOC103493205</name>
</gene>
<reference evidence="3" key="1">
    <citation type="submission" date="2025-08" db="UniProtKB">
        <authorList>
            <consortium name="RefSeq"/>
        </authorList>
    </citation>
    <scope>IDENTIFICATION</scope>
    <source>
        <tissue evidence="3">Stem</tissue>
    </source>
</reference>
<dbReference type="PANTHER" id="PTHR33640">
    <property type="entry name" value="TRANSMEMBRANE PROTEIN"/>
    <property type="match status" value="1"/>
</dbReference>
<protein>
    <submittedName>
        <fullName evidence="3">Uncharacterized protein LOC103493205</fullName>
    </submittedName>
</protein>
<dbReference type="InParanoid" id="A0A1S3BT40"/>